<gene>
    <name evidence="1" type="ORF">F4820DRAFT_435545</name>
</gene>
<sequence>MDHLPWYKSATLQPVKVPYVCGQIPRCAGSGDEFTNFPQTQGWELGDSESLAQLAARVQAWLFFGLLSAIHVSADALVERDGPEEFINTKMLPDLWPSNEVHPEDAYELYLDLTFAVSSATEVMMEEVIPLLRYYEALDPLDLWNSKPLAILFSVDVLLDTMKQRIRESFTEDLSALRRLSFSQRSTTTVEELSISDQSNVSEQSSISEQSNVSEQSSIFEQSHTLAQSSSHHQSDTTTESNPTDWPETAEQSAIPERSTTPEQSSISGQSTSSESSSVAEELAKDVAKDILSSGSVLPKLTSGVARSLLRAGKCGSLARRLDLTSSEIYQLMSLPASSDSQDHRQCSEMFCSCFNVNQTTYRTRHVTDCVMCDGLEIDELKLVDLIRKDQVPVIKSTMDRHGHLSIRVEKMTKGIDYTAISHVWAGGLGNFERNQLPTCQLEGIHRDVCRTTVSLYRDLFRDYVLDIEQGPDFLKSLHSRYASSFASWLTPTTCYYWMDTLCIPNNHPAERKEAINSMGRIYAGAVSVLVLDPTLSGVNYRQLGESGAKMVVQASPWMSRSWPLQEAVLASTLYVQFADDCGGFDSTLLGISAALDAIPDQEADVDRLQWFSFAQWNDYTSVSAKALARTPGAEFAKVWNLLAKRTTSYAEDVPAIFAALLHQSAGKILAIEPGRRVWGLLEFVDSLPLDILCVELDSELPHWKPRLPGSNKPVLSLDTNFGLMKRVPTGFILRAQHASTRALICPEGLPRTGGHVILHDAYLDSVLVDLREPYGPSASYKGKSRHAESDESHLIILLRKRVLGSLSENCGILFKITGENERALRVQLVSNAITWRPWLDSEEDLVCETRDWLPVDPTSSILIEMATEHWPPLAWSRFNVYPYRHLLAQAFRWSDWSVLFPQIAGLGGPLVALFMAALVWDGGPLTRISRVLGVVILTLAVAVVRIFLAVLFWLHVYFAQNRRARYYWSLSFWDVAGAQETLSRIPFVTPWYVIIFDLAILVALAIPLYSWSEGEDGFLYVVWFTLLFCAEIEHGSRVLRQLFLRVQWFFSTLEYRGPWRSRRLGSRLVASTLTYTSSSLQANLTLFCTACIVGGLGFEGFWYMVKDSERNERKGFQPIDQIRVGDTLWPFFLAMVGLGGAGTALCILLMILWDLVRRAMRLYGRNGWTWQERDADREIELA</sequence>
<accession>A0ACB9YPF6</accession>
<dbReference type="Proteomes" id="UP001497700">
    <property type="component" value="Unassembled WGS sequence"/>
</dbReference>
<reference evidence="1 2" key="1">
    <citation type="journal article" date="2022" name="New Phytol.">
        <title>Ecological generalism drives hyperdiversity of secondary metabolite gene clusters in xylarialean endophytes.</title>
        <authorList>
            <person name="Franco M.E.E."/>
            <person name="Wisecaver J.H."/>
            <person name="Arnold A.E."/>
            <person name="Ju Y.M."/>
            <person name="Slot J.C."/>
            <person name="Ahrendt S."/>
            <person name="Moore L.P."/>
            <person name="Eastman K.E."/>
            <person name="Scott K."/>
            <person name="Konkel Z."/>
            <person name="Mondo S.J."/>
            <person name="Kuo A."/>
            <person name="Hayes R.D."/>
            <person name="Haridas S."/>
            <person name="Andreopoulos B."/>
            <person name="Riley R."/>
            <person name="LaButti K."/>
            <person name="Pangilinan J."/>
            <person name="Lipzen A."/>
            <person name="Amirebrahimi M."/>
            <person name="Yan J."/>
            <person name="Adam C."/>
            <person name="Keymanesh K."/>
            <person name="Ng V."/>
            <person name="Louie K."/>
            <person name="Northen T."/>
            <person name="Drula E."/>
            <person name="Henrissat B."/>
            <person name="Hsieh H.M."/>
            <person name="Youens-Clark K."/>
            <person name="Lutzoni F."/>
            <person name="Miadlikowska J."/>
            <person name="Eastwood D.C."/>
            <person name="Hamelin R.C."/>
            <person name="Grigoriev I.V."/>
            <person name="U'Ren J.M."/>
        </authorList>
    </citation>
    <scope>NUCLEOTIDE SEQUENCE [LARGE SCALE GENOMIC DNA]</scope>
    <source>
        <strain evidence="1 2">CBS 119005</strain>
    </source>
</reference>
<organism evidence="1 2">
    <name type="scientific">Hypoxylon rubiginosum</name>
    <dbReference type="NCBI Taxonomy" id="110542"/>
    <lineage>
        <taxon>Eukaryota</taxon>
        <taxon>Fungi</taxon>
        <taxon>Dikarya</taxon>
        <taxon>Ascomycota</taxon>
        <taxon>Pezizomycotina</taxon>
        <taxon>Sordariomycetes</taxon>
        <taxon>Xylariomycetidae</taxon>
        <taxon>Xylariales</taxon>
        <taxon>Hypoxylaceae</taxon>
        <taxon>Hypoxylon</taxon>
    </lineage>
</organism>
<evidence type="ECO:0000313" key="2">
    <source>
        <dbReference type="Proteomes" id="UP001497700"/>
    </source>
</evidence>
<protein>
    <submittedName>
        <fullName evidence="1">Uncharacterized protein</fullName>
    </submittedName>
</protein>
<evidence type="ECO:0000313" key="1">
    <source>
        <dbReference type="EMBL" id="KAI4860864.1"/>
    </source>
</evidence>
<name>A0ACB9YPF6_9PEZI</name>
<proteinExistence type="predicted"/>
<keyword evidence="2" id="KW-1185">Reference proteome</keyword>
<dbReference type="EMBL" id="MU393570">
    <property type="protein sequence ID" value="KAI4860864.1"/>
    <property type="molecule type" value="Genomic_DNA"/>
</dbReference>
<comment type="caution">
    <text evidence="1">The sequence shown here is derived from an EMBL/GenBank/DDBJ whole genome shotgun (WGS) entry which is preliminary data.</text>
</comment>